<feature type="compositionally biased region" description="Basic and acidic residues" evidence="1">
    <location>
        <begin position="1"/>
        <end position="13"/>
    </location>
</feature>
<evidence type="ECO:0000256" key="1">
    <source>
        <dbReference type="SAM" id="MobiDB-lite"/>
    </source>
</evidence>
<feature type="region of interest" description="Disordered" evidence="1">
    <location>
        <begin position="1"/>
        <end position="39"/>
    </location>
</feature>
<feature type="compositionally biased region" description="Low complexity" evidence="1">
    <location>
        <begin position="433"/>
        <end position="450"/>
    </location>
</feature>
<reference evidence="5 6" key="1">
    <citation type="submission" date="2019-06" db="EMBL/GenBank/DDBJ databases">
        <title>A complete genome sequence for Luteibacter pinisoli MAH-14.</title>
        <authorList>
            <person name="Baltrus D.A."/>
        </authorList>
    </citation>
    <scope>NUCLEOTIDE SEQUENCE [LARGE SCALE GENOMIC DNA]</scope>
    <source>
        <strain evidence="5 6">MAH-14</strain>
    </source>
</reference>
<dbReference type="RefSeq" id="WP_139980879.1">
    <property type="nucleotide sequence ID" value="NZ_CP041046.1"/>
</dbReference>
<dbReference type="Pfam" id="PF21277">
    <property type="entry name" value="T6SS_VgrG3-like_C"/>
    <property type="match status" value="1"/>
</dbReference>
<evidence type="ECO:0000259" key="4">
    <source>
        <dbReference type="Pfam" id="PF21277"/>
    </source>
</evidence>
<dbReference type="OrthoDB" id="6019510at2"/>
<accession>A0A4Y5Z2Y3</accession>
<evidence type="ECO:0000313" key="6">
    <source>
        <dbReference type="Proteomes" id="UP000316093"/>
    </source>
</evidence>
<dbReference type="SUPFAM" id="SSF47090">
    <property type="entry name" value="PGBD-like"/>
    <property type="match status" value="1"/>
</dbReference>
<dbReference type="KEGG" id="lpy:FIV34_06675"/>
<name>A0A4Y5Z2Y3_9GAMM</name>
<feature type="domain" description="X-Tfes XVIPCD" evidence="3">
    <location>
        <begin position="325"/>
        <end position="423"/>
    </location>
</feature>
<evidence type="ECO:0000259" key="3">
    <source>
        <dbReference type="Pfam" id="PF20410"/>
    </source>
</evidence>
<dbReference type="InterPro" id="IPR046519">
    <property type="entry name" value="X-Tfes_XVIPCD"/>
</dbReference>
<feature type="domain" description="Peptidoglycan binding-like" evidence="2">
    <location>
        <begin position="252"/>
        <end position="312"/>
    </location>
</feature>
<dbReference type="Pfam" id="PF20410">
    <property type="entry name" value="X-Tfes_XVIPCD"/>
    <property type="match status" value="1"/>
</dbReference>
<dbReference type="Gene3D" id="1.10.101.10">
    <property type="entry name" value="PGBD-like superfamily/PGBD"/>
    <property type="match status" value="1"/>
</dbReference>
<dbReference type="InterPro" id="IPR002477">
    <property type="entry name" value="Peptidoglycan-bd-like"/>
</dbReference>
<evidence type="ECO:0000313" key="5">
    <source>
        <dbReference type="EMBL" id="QDE38905.1"/>
    </source>
</evidence>
<dbReference type="Proteomes" id="UP000316093">
    <property type="component" value="Chromosome"/>
</dbReference>
<feature type="domain" description="Type VI secretion system spike protein VgrG3-like C-terminal" evidence="4">
    <location>
        <begin position="17"/>
        <end position="204"/>
    </location>
</feature>
<protein>
    <submittedName>
        <fullName evidence="5">Peptidoglycan-binding protein</fullName>
    </submittedName>
</protein>
<feature type="region of interest" description="Disordered" evidence="1">
    <location>
        <begin position="412"/>
        <end position="450"/>
    </location>
</feature>
<sequence length="450" mass="48705">MTDDLDAARRTAESWHLGQTSARYESGPSGAGTISTGKGDHGGVSYGSYQLSTKMGTLKEYLDQSPYGQQFKGLTPATPEFDAKWRDLAKTDPGFGRDQHDFIGRSHYGEQEAALKGRGIDLSGRGMAVQDALWSTSVQCRDLTPGIFDNGMKEKFGRDYDLSKLSDKDIVDAVQDYKINHVKTLFSKSPELHDSLKERFANEKTSLDRLADADRVLKENGVTVEHKGRAAPGPAGVDHVQREGTLRLHDHSQEVRDMQGKLAALGYRGADGKPLAPDAGFGANTKHAVEAFQRDHHLTVDGIAGRNTLKAIDHAQAKAATSLADPEHPGNAMYQQALKGVSGLDARHGRATDQQSHNLTGALANAAHSNGLTRIDHVMLSDDGARAYAVQGDLNSPFKQIAQVDTAQAVKQPLEQSGANWQQPAQATSPLAQEQQQQQSQQQSQPAVSR</sequence>
<dbReference type="InterPro" id="IPR049073">
    <property type="entry name" value="T6SS_VgrG3-like_C"/>
</dbReference>
<dbReference type="AlphaFoldDB" id="A0A4Y5Z2Y3"/>
<dbReference type="InterPro" id="IPR036365">
    <property type="entry name" value="PGBD-like_sf"/>
</dbReference>
<dbReference type="EMBL" id="CP041046">
    <property type="protein sequence ID" value="QDE38905.1"/>
    <property type="molecule type" value="Genomic_DNA"/>
</dbReference>
<dbReference type="InterPro" id="IPR036366">
    <property type="entry name" value="PGBDSf"/>
</dbReference>
<dbReference type="Pfam" id="PF01471">
    <property type="entry name" value="PG_binding_1"/>
    <property type="match status" value="1"/>
</dbReference>
<organism evidence="5 6">
    <name type="scientific">Luteibacter pinisoli</name>
    <dbReference type="NCBI Taxonomy" id="2589080"/>
    <lineage>
        <taxon>Bacteria</taxon>
        <taxon>Pseudomonadati</taxon>
        <taxon>Pseudomonadota</taxon>
        <taxon>Gammaproteobacteria</taxon>
        <taxon>Lysobacterales</taxon>
        <taxon>Rhodanobacteraceae</taxon>
        <taxon>Luteibacter</taxon>
    </lineage>
</organism>
<evidence type="ECO:0000259" key="2">
    <source>
        <dbReference type="Pfam" id="PF01471"/>
    </source>
</evidence>
<keyword evidence="6" id="KW-1185">Reference proteome</keyword>
<gene>
    <name evidence="5" type="ORF">FIV34_06675</name>
</gene>
<proteinExistence type="predicted"/>
<feature type="compositionally biased region" description="Polar residues" evidence="1">
    <location>
        <begin position="414"/>
        <end position="432"/>
    </location>
</feature>